<evidence type="ECO:0000256" key="5">
    <source>
        <dbReference type="SAM" id="Phobius"/>
    </source>
</evidence>
<evidence type="ECO:0000256" key="1">
    <source>
        <dbReference type="ARBA" id="ARBA00004141"/>
    </source>
</evidence>
<reference evidence="7" key="1">
    <citation type="submission" date="2020-11" db="EMBL/GenBank/DDBJ databases">
        <authorList>
            <person name="Tran Van P."/>
        </authorList>
    </citation>
    <scope>NUCLEOTIDE SEQUENCE</scope>
</reference>
<keyword evidence="4 5" id="KW-0472">Membrane</keyword>
<dbReference type="InterPro" id="IPR020846">
    <property type="entry name" value="MFS_dom"/>
</dbReference>
<keyword evidence="3 5" id="KW-1133">Transmembrane helix</keyword>
<dbReference type="AlphaFoldDB" id="A0A7R9EM37"/>
<feature type="transmembrane region" description="Helical" evidence="5">
    <location>
        <begin position="47"/>
        <end position="68"/>
    </location>
</feature>
<feature type="transmembrane region" description="Helical" evidence="5">
    <location>
        <begin position="80"/>
        <end position="102"/>
    </location>
</feature>
<proteinExistence type="predicted"/>
<evidence type="ECO:0000313" key="7">
    <source>
        <dbReference type="EMBL" id="CAD7436092.1"/>
    </source>
</evidence>
<protein>
    <recommendedName>
        <fullName evidence="6">Major facilitator superfamily (MFS) profile domain-containing protein</fullName>
    </recommendedName>
</protein>
<evidence type="ECO:0000259" key="6">
    <source>
        <dbReference type="PROSITE" id="PS50850"/>
    </source>
</evidence>
<dbReference type="GO" id="GO:0016020">
    <property type="term" value="C:membrane"/>
    <property type="evidence" value="ECO:0007669"/>
    <property type="project" value="UniProtKB-SubCell"/>
</dbReference>
<dbReference type="GO" id="GO:0022857">
    <property type="term" value="F:transmembrane transporter activity"/>
    <property type="evidence" value="ECO:0007669"/>
    <property type="project" value="InterPro"/>
</dbReference>
<dbReference type="InterPro" id="IPR036259">
    <property type="entry name" value="MFS_trans_sf"/>
</dbReference>
<dbReference type="PANTHER" id="PTHR24064">
    <property type="entry name" value="SOLUTE CARRIER FAMILY 22 MEMBER"/>
    <property type="match status" value="1"/>
</dbReference>
<sequence>MVGVLLGSIGFGDLSDRYGRRPIFFISLVLQVSVGLLASVAPEYVSFMIARMIIGATTSGVFLVAYVIAMEMVGPNKRLFAGVVCQFFFTAGYILTALIAYFIDDWRMLQVALSLPGIVFISYWW</sequence>
<evidence type="ECO:0000256" key="3">
    <source>
        <dbReference type="ARBA" id="ARBA00022989"/>
    </source>
</evidence>
<feature type="transmembrane region" description="Helical" evidence="5">
    <location>
        <begin position="23"/>
        <end position="41"/>
    </location>
</feature>
<dbReference type="SUPFAM" id="SSF103473">
    <property type="entry name" value="MFS general substrate transporter"/>
    <property type="match status" value="1"/>
</dbReference>
<accession>A0A7R9EM37</accession>
<name>A0A7R9EM37_9NEOP</name>
<evidence type="ECO:0000256" key="4">
    <source>
        <dbReference type="ARBA" id="ARBA00023136"/>
    </source>
</evidence>
<keyword evidence="2 5" id="KW-0812">Transmembrane</keyword>
<evidence type="ECO:0000256" key="2">
    <source>
        <dbReference type="ARBA" id="ARBA00022692"/>
    </source>
</evidence>
<dbReference type="Gene3D" id="1.20.1250.20">
    <property type="entry name" value="MFS general substrate transporter like domains"/>
    <property type="match status" value="1"/>
</dbReference>
<comment type="subcellular location">
    <subcellularLocation>
        <location evidence="1">Membrane</location>
        <topology evidence="1">Multi-pass membrane protein</topology>
    </subcellularLocation>
</comment>
<gene>
    <name evidence="7" type="ORF">TMSB3V08_LOCUS12738</name>
</gene>
<feature type="domain" description="Major facilitator superfamily (MFS) profile" evidence="6">
    <location>
        <begin position="1"/>
        <end position="125"/>
    </location>
</feature>
<dbReference type="InterPro" id="IPR011701">
    <property type="entry name" value="MFS"/>
</dbReference>
<dbReference type="PROSITE" id="PS50850">
    <property type="entry name" value="MFS"/>
    <property type="match status" value="1"/>
</dbReference>
<dbReference type="EMBL" id="OB808840">
    <property type="protein sequence ID" value="CAD7436092.1"/>
    <property type="molecule type" value="Genomic_DNA"/>
</dbReference>
<organism evidence="7">
    <name type="scientific">Timema monikensis</name>
    <dbReference type="NCBI Taxonomy" id="170555"/>
    <lineage>
        <taxon>Eukaryota</taxon>
        <taxon>Metazoa</taxon>
        <taxon>Ecdysozoa</taxon>
        <taxon>Arthropoda</taxon>
        <taxon>Hexapoda</taxon>
        <taxon>Insecta</taxon>
        <taxon>Pterygota</taxon>
        <taxon>Neoptera</taxon>
        <taxon>Polyneoptera</taxon>
        <taxon>Phasmatodea</taxon>
        <taxon>Timematodea</taxon>
        <taxon>Timematoidea</taxon>
        <taxon>Timematidae</taxon>
        <taxon>Timema</taxon>
    </lineage>
</organism>
<dbReference type="Pfam" id="PF07690">
    <property type="entry name" value="MFS_1"/>
    <property type="match status" value="1"/>
</dbReference>